<evidence type="ECO:0000313" key="3">
    <source>
        <dbReference type="Proteomes" id="UP001429354"/>
    </source>
</evidence>
<keyword evidence="3" id="KW-1185">Reference proteome</keyword>
<accession>A0ABX0AAX4</accession>
<evidence type="ECO:0000313" key="2">
    <source>
        <dbReference type="EMBL" id="NDK38713.1"/>
    </source>
</evidence>
<protein>
    <submittedName>
        <fullName evidence="2">Uncharacterized protein</fullName>
    </submittedName>
</protein>
<dbReference type="RefSeq" id="WP_162349280.1">
    <property type="nucleotide sequence ID" value="NZ_QOVG01000004.1"/>
</dbReference>
<reference evidence="2 3" key="1">
    <citation type="submission" date="2018-07" db="EMBL/GenBank/DDBJ databases">
        <title>Whole genome Sequencing of Pseudoxanthomonas gei KCTC 32298 (T).</title>
        <authorList>
            <person name="Kumar S."/>
            <person name="Bansal K."/>
            <person name="Kaur A."/>
            <person name="Patil P."/>
            <person name="Sharma S."/>
            <person name="Patil P.B."/>
        </authorList>
    </citation>
    <scope>NUCLEOTIDE SEQUENCE [LARGE SCALE GENOMIC DNA]</scope>
    <source>
        <strain evidence="2 3">KCTC 32298</strain>
    </source>
</reference>
<comment type="caution">
    <text evidence="2">The sequence shown here is derived from an EMBL/GenBank/DDBJ whole genome shotgun (WGS) entry which is preliminary data.</text>
</comment>
<sequence>MNQNLVSIVFDSARLTAIDAALNALETGLADLVALPADQRRDLFKMGDKSEVFCRSTLTVLSQNPKIVNEGLGLPEALADMAALDALRPRLTRLRLLLDRGTDTETALGADIFATVLEGYGLLKVSGKSHGLEREFKALGRSRFPYKGGRKPDGSEGAASQS</sequence>
<dbReference type="EMBL" id="QOVG01000004">
    <property type="protein sequence ID" value="NDK38713.1"/>
    <property type="molecule type" value="Genomic_DNA"/>
</dbReference>
<name>A0ABX0AAX4_9GAMM</name>
<proteinExistence type="predicted"/>
<evidence type="ECO:0000256" key="1">
    <source>
        <dbReference type="SAM" id="MobiDB-lite"/>
    </source>
</evidence>
<dbReference type="Proteomes" id="UP001429354">
    <property type="component" value="Unassembled WGS sequence"/>
</dbReference>
<organism evidence="2 3">
    <name type="scientific">Pseudoxanthomonas gei</name>
    <dbReference type="NCBI Taxonomy" id="1383030"/>
    <lineage>
        <taxon>Bacteria</taxon>
        <taxon>Pseudomonadati</taxon>
        <taxon>Pseudomonadota</taxon>
        <taxon>Gammaproteobacteria</taxon>
        <taxon>Lysobacterales</taxon>
        <taxon>Lysobacteraceae</taxon>
        <taxon>Pseudoxanthomonas</taxon>
    </lineage>
</organism>
<gene>
    <name evidence="2" type="ORF">DT603_07650</name>
</gene>
<feature type="region of interest" description="Disordered" evidence="1">
    <location>
        <begin position="143"/>
        <end position="162"/>
    </location>
</feature>